<keyword evidence="2" id="KW-1185">Reference proteome</keyword>
<evidence type="ECO:0000313" key="2">
    <source>
        <dbReference type="Proteomes" id="UP000010467"/>
    </source>
</evidence>
<dbReference type="HOGENOM" id="CLU_2381417_0_0_0"/>
<dbReference type="Proteomes" id="UP000010467">
    <property type="component" value="Chromosome"/>
</dbReference>
<dbReference type="AlphaFoldDB" id="L0A5T1"/>
<sequence>MATRNEVREQTRRALEAGDGYSVEGLDHLLDGWEGAWVKCFPDRSPESFDSTDEIEQSARTEEQQRHLEISDEDRQQLIRYWTYYHQLAMIEGR</sequence>
<organism evidence="1 2">
    <name type="scientific">Deinococcus peraridilitoris (strain DSM 19664 / LMG 22246 / CIP 109416 / KR-200)</name>
    <dbReference type="NCBI Taxonomy" id="937777"/>
    <lineage>
        <taxon>Bacteria</taxon>
        <taxon>Thermotogati</taxon>
        <taxon>Deinococcota</taxon>
        <taxon>Deinococci</taxon>
        <taxon>Deinococcales</taxon>
        <taxon>Deinococcaceae</taxon>
        <taxon>Deinococcus</taxon>
    </lineage>
</organism>
<dbReference type="EMBL" id="CP003382">
    <property type="protein sequence ID" value="AFZ68527.1"/>
    <property type="molecule type" value="Genomic_DNA"/>
</dbReference>
<evidence type="ECO:0000313" key="1">
    <source>
        <dbReference type="EMBL" id="AFZ68527.1"/>
    </source>
</evidence>
<reference evidence="2" key="1">
    <citation type="submission" date="2012-03" db="EMBL/GenBank/DDBJ databases">
        <title>Complete sequence of chromosome of Deinococcus peraridilitoris DSM 19664.</title>
        <authorList>
            <person name="Lucas S."/>
            <person name="Copeland A."/>
            <person name="Lapidus A."/>
            <person name="Glavina del Rio T."/>
            <person name="Dalin E."/>
            <person name="Tice H."/>
            <person name="Bruce D."/>
            <person name="Goodwin L."/>
            <person name="Pitluck S."/>
            <person name="Peters L."/>
            <person name="Mikhailova N."/>
            <person name="Lu M."/>
            <person name="Kyrpides N."/>
            <person name="Mavromatis K."/>
            <person name="Ivanova N."/>
            <person name="Brettin T."/>
            <person name="Detter J.C."/>
            <person name="Han C."/>
            <person name="Larimer F."/>
            <person name="Land M."/>
            <person name="Hauser L."/>
            <person name="Markowitz V."/>
            <person name="Cheng J.-F."/>
            <person name="Hugenholtz P."/>
            <person name="Woyke T."/>
            <person name="Wu D."/>
            <person name="Pukall R."/>
            <person name="Steenblock K."/>
            <person name="Brambilla E."/>
            <person name="Klenk H.-P."/>
            <person name="Eisen J.A."/>
        </authorList>
    </citation>
    <scope>NUCLEOTIDE SEQUENCE [LARGE SCALE GENOMIC DNA]</scope>
    <source>
        <strain evidence="2">DSM 19664 / LMG 22246 / CIP 109416 / KR-200</strain>
    </source>
</reference>
<protein>
    <submittedName>
        <fullName evidence="1">Uncharacterized protein</fullName>
    </submittedName>
</protein>
<gene>
    <name evidence="1" type="ordered locus">Deipe_3079</name>
</gene>
<dbReference type="PATRIC" id="fig|937777.3.peg.3095"/>
<accession>L0A5T1</accession>
<dbReference type="KEGG" id="dpd:Deipe_3079"/>
<dbReference type="RefSeq" id="WP_015236826.1">
    <property type="nucleotide sequence ID" value="NC_019793.1"/>
</dbReference>
<dbReference type="STRING" id="937777.Deipe_3079"/>
<name>L0A5T1_DEIPD</name>
<proteinExistence type="predicted"/>